<protein>
    <recommendedName>
        <fullName evidence="3">MBL fold metallo-hydrolase</fullName>
    </recommendedName>
</protein>
<dbReference type="Proteomes" id="UP000823858">
    <property type="component" value="Unassembled WGS sequence"/>
</dbReference>
<dbReference type="InterPro" id="IPR036866">
    <property type="entry name" value="RibonucZ/Hydroxyglut_hydro"/>
</dbReference>
<sequence>MLDGPGMLETAATSLSRLQEFDALVILPGHGPAVTDVTATMDAALRRIRKRQDHLYLAVAYGAKRILSFALMLRGGMSTTELEDYITRQAWARDAAQLMGQDTGEFIRNLVDPMMNSGALIVDAGMVRTSTAAVPVDPAVFDLPWPRDWMRQRSGDGSSLQLGVDLPDPVAEVLVDPAPVHPTLLLDLV</sequence>
<evidence type="ECO:0000313" key="1">
    <source>
        <dbReference type="EMBL" id="HJC86049.1"/>
    </source>
</evidence>
<comment type="caution">
    <text evidence="1">The sequence shown here is derived from an EMBL/GenBank/DDBJ whole genome shotgun (WGS) entry which is preliminary data.</text>
</comment>
<name>A0A9D2QEF9_9CORY</name>
<evidence type="ECO:0008006" key="3">
    <source>
        <dbReference type="Google" id="ProtNLM"/>
    </source>
</evidence>
<accession>A0A9D2QEF9</accession>
<gene>
    <name evidence="1" type="ORF">H9751_11035</name>
</gene>
<reference evidence="1" key="1">
    <citation type="journal article" date="2021" name="PeerJ">
        <title>Extensive microbial diversity within the chicken gut microbiome revealed by metagenomics and culture.</title>
        <authorList>
            <person name="Gilroy R."/>
            <person name="Ravi A."/>
            <person name="Getino M."/>
            <person name="Pursley I."/>
            <person name="Horton D.L."/>
            <person name="Alikhan N.F."/>
            <person name="Baker D."/>
            <person name="Gharbi K."/>
            <person name="Hall N."/>
            <person name="Watson M."/>
            <person name="Adriaenssens E.M."/>
            <person name="Foster-Nyarko E."/>
            <person name="Jarju S."/>
            <person name="Secka A."/>
            <person name="Antonio M."/>
            <person name="Oren A."/>
            <person name="Chaudhuri R.R."/>
            <person name="La Ragione R."/>
            <person name="Hildebrand F."/>
            <person name="Pallen M.J."/>
        </authorList>
    </citation>
    <scope>NUCLEOTIDE SEQUENCE</scope>
    <source>
        <strain evidence="1">ChiHjej13B12-4958</strain>
    </source>
</reference>
<dbReference type="EMBL" id="DWVP01000024">
    <property type="protein sequence ID" value="HJC86049.1"/>
    <property type="molecule type" value="Genomic_DNA"/>
</dbReference>
<dbReference type="Gene3D" id="3.60.15.10">
    <property type="entry name" value="Ribonuclease Z/Hydroxyacylglutathione hydrolase-like"/>
    <property type="match status" value="1"/>
</dbReference>
<organism evidence="1 2">
    <name type="scientific">Candidatus Corynebacterium faecigallinarum</name>
    <dbReference type="NCBI Taxonomy" id="2838528"/>
    <lineage>
        <taxon>Bacteria</taxon>
        <taxon>Bacillati</taxon>
        <taxon>Actinomycetota</taxon>
        <taxon>Actinomycetes</taxon>
        <taxon>Mycobacteriales</taxon>
        <taxon>Corynebacteriaceae</taxon>
        <taxon>Corynebacterium</taxon>
    </lineage>
</organism>
<proteinExistence type="predicted"/>
<reference evidence="1" key="2">
    <citation type="submission" date="2021-04" db="EMBL/GenBank/DDBJ databases">
        <authorList>
            <person name="Gilroy R."/>
        </authorList>
    </citation>
    <scope>NUCLEOTIDE SEQUENCE</scope>
    <source>
        <strain evidence="1">ChiHjej13B12-4958</strain>
    </source>
</reference>
<evidence type="ECO:0000313" key="2">
    <source>
        <dbReference type="Proteomes" id="UP000823858"/>
    </source>
</evidence>
<dbReference type="AlphaFoldDB" id="A0A9D2QEF9"/>